<keyword evidence="2" id="KW-1185">Reference proteome</keyword>
<accession>A0A975CF67</accession>
<dbReference type="AlphaFoldDB" id="A0A975CF67"/>
<name>A0A975CF67_9BURK</name>
<protein>
    <submittedName>
        <fullName evidence="1">AraC family transcriptional regulator</fullName>
    </submittedName>
</protein>
<proteinExistence type="predicted"/>
<evidence type="ECO:0000313" key="1">
    <source>
        <dbReference type="EMBL" id="QTD44424.1"/>
    </source>
</evidence>
<dbReference type="Gene3D" id="1.10.10.60">
    <property type="entry name" value="Homeodomain-like"/>
    <property type="match status" value="1"/>
</dbReference>
<dbReference type="Proteomes" id="UP000663903">
    <property type="component" value="Chromosome"/>
</dbReference>
<reference evidence="1" key="1">
    <citation type="submission" date="2021-03" db="EMBL/GenBank/DDBJ databases">
        <title>Ottowia sp. 27C isolated from the cloaca of a Giant Asian pond turtle (Heosemys grandis).</title>
        <authorList>
            <person name="Spergser J."/>
            <person name="Busse H.-J."/>
        </authorList>
    </citation>
    <scope>NUCLEOTIDE SEQUENCE</scope>
    <source>
        <strain evidence="1">27C</strain>
    </source>
</reference>
<dbReference type="KEGG" id="otd:J1M35_15145"/>
<sequence length="294" mass="32993">MNTPARDTRTVLIKPHAELADCARGYVVRSTIGADLQAHERHNFFPAALNCSISWTVHGQTHMVRLGDCAIGGPAPSPIMFSGPQTVPSETRNPGPVHFFLCMLLPDAVRALTGLDLQAHTNRHSPLHEVLDGDWRAMAEAVQTARDDAERVKLIEAFLHPRWQLARAGAAQRSSEAGDWMQALVQRAAASGRGRSLRQTERRMKLWTGQTLRQLQRLHRGEALFVHARQAQDAGLLAWADLAAAYGYADQSHLCRDFRKLSGLRLAKVFQTMRSDERFWIFRAWEDVAPPRNR</sequence>
<gene>
    <name evidence="1" type="ORF">J1M35_15145</name>
</gene>
<organism evidence="1 2">
    <name type="scientific">Ottowia testudinis</name>
    <dbReference type="NCBI Taxonomy" id="2816950"/>
    <lineage>
        <taxon>Bacteria</taxon>
        <taxon>Pseudomonadati</taxon>
        <taxon>Pseudomonadota</taxon>
        <taxon>Betaproteobacteria</taxon>
        <taxon>Burkholderiales</taxon>
        <taxon>Comamonadaceae</taxon>
        <taxon>Ottowia</taxon>
    </lineage>
</organism>
<dbReference type="EMBL" id="CP071796">
    <property type="protein sequence ID" value="QTD44424.1"/>
    <property type="molecule type" value="Genomic_DNA"/>
</dbReference>
<dbReference type="RefSeq" id="WP_208007988.1">
    <property type="nucleotide sequence ID" value="NZ_CP071796.1"/>
</dbReference>
<evidence type="ECO:0000313" key="2">
    <source>
        <dbReference type="Proteomes" id="UP000663903"/>
    </source>
</evidence>